<reference evidence="1 2" key="1">
    <citation type="submission" date="2021-06" db="EMBL/GenBank/DDBJ databases">
        <title>Caerostris darwini draft genome.</title>
        <authorList>
            <person name="Kono N."/>
            <person name="Arakawa K."/>
        </authorList>
    </citation>
    <scope>NUCLEOTIDE SEQUENCE [LARGE SCALE GENOMIC DNA]</scope>
</reference>
<comment type="caution">
    <text evidence="1">The sequence shown here is derived from an EMBL/GenBank/DDBJ whole genome shotgun (WGS) entry which is preliminary data.</text>
</comment>
<dbReference type="Proteomes" id="UP001054837">
    <property type="component" value="Unassembled WGS sequence"/>
</dbReference>
<gene>
    <name evidence="1" type="ORF">CDAR_299541</name>
</gene>
<dbReference type="EMBL" id="BPLQ01006511">
    <property type="protein sequence ID" value="GIY23048.1"/>
    <property type="molecule type" value="Genomic_DNA"/>
</dbReference>
<keyword evidence="2" id="KW-1185">Reference proteome</keyword>
<evidence type="ECO:0000313" key="2">
    <source>
        <dbReference type="Proteomes" id="UP001054837"/>
    </source>
</evidence>
<dbReference type="AlphaFoldDB" id="A0AAV4RL86"/>
<organism evidence="1 2">
    <name type="scientific">Caerostris darwini</name>
    <dbReference type="NCBI Taxonomy" id="1538125"/>
    <lineage>
        <taxon>Eukaryota</taxon>
        <taxon>Metazoa</taxon>
        <taxon>Ecdysozoa</taxon>
        <taxon>Arthropoda</taxon>
        <taxon>Chelicerata</taxon>
        <taxon>Arachnida</taxon>
        <taxon>Araneae</taxon>
        <taxon>Araneomorphae</taxon>
        <taxon>Entelegynae</taxon>
        <taxon>Araneoidea</taxon>
        <taxon>Araneidae</taxon>
        <taxon>Caerostris</taxon>
    </lineage>
</organism>
<sequence length="95" mass="11034">METREDCVRSDKHSSSFQFRNPAPISGVSKHISKMQSDEISATAFARDCLFGSTIEVMWVTRGDLNGDYFCSKQTWRFRNLWIARLEPLRIIVFI</sequence>
<proteinExistence type="predicted"/>
<protein>
    <submittedName>
        <fullName evidence="1">Uncharacterized protein</fullName>
    </submittedName>
</protein>
<evidence type="ECO:0000313" key="1">
    <source>
        <dbReference type="EMBL" id="GIY23048.1"/>
    </source>
</evidence>
<accession>A0AAV4RL86</accession>
<name>A0AAV4RL86_9ARAC</name>